<dbReference type="PROSITE" id="PS01129">
    <property type="entry name" value="PSI_RLU"/>
    <property type="match status" value="1"/>
</dbReference>
<dbReference type="Gene3D" id="3.30.2350.10">
    <property type="entry name" value="Pseudouridine synthase"/>
    <property type="match status" value="1"/>
</dbReference>
<evidence type="ECO:0000313" key="11">
    <source>
        <dbReference type="Proteomes" id="UP001500359"/>
    </source>
</evidence>
<feature type="domain" description="Pseudouridine synthase RsuA/RluA-like" evidence="9">
    <location>
        <begin position="22"/>
        <end position="168"/>
    </location>
</feature>
<comment type="catalytic activity">
    <reaction evidence="8">
        <text>a uridine in RNA = a pseudouridine in RNA</text>
        <dbReference type="Rhea" id="RHEA:48348"/>
        <dbReference type="Rhea" id="RHEA-COMP:12068"/>
        <dbReference type="Rhea" id="RHEA-COMP:12069"/>
        <dbReference type="ChEBI" id="CHEBI:65314"/>
        <dbReference type="ChEBI" id="CHEBI:65315"/>
    </reaction>
</comment>
<comment type="function">
    <text evidence="8">Responsible for synthesis of pseudouridine from uracil.</text>
</comment>
<organism evidence="10 11">
    <name type="scientific">Aliiglaciecola litoralis</name>
    <dbReference type="NCBI Taxonomy" id="582857"/>
    <lineage>
        <taxon>Bacteria</taxon>
        <taxon>Pseudomonadati</taxon>
        <taxon>Pseudomonadota</taxon>
        <taxon>Gammaproteobacteria</taxon>
        <taxon>Alteromonadales</taxon>
        <taxon>Alteromonadaceae</taxon>
        <taxon>Aliiglaciecola</taxon>
    </lineage>
</organism>
<name>A0ABP3WNT6_9ALTE</name>
<dbReference type="InterPro" id="IPR006224">
    <property type="entry name" value="PsdUridine_synth_RluA-like_CS"/>
</dbReference>
<evidence type="ECO:0000256" key="7">
    <source>
        <dbReference type="ARBA" id="ARBA00037305"/>
    </source>
</evidence>
<sequence>MTIIHYAPSQCPSFVIEYQDDDILVLNKPSGLLSVPGKAAEHKDSLQLRIQRVFPTATIVHRLDMATSGLMVMALNMDSHRKLSKSFELRQTQKSYLARVYGQIESAQGSVELPLICDWPNRPKQMVDHERGKPALTHFKRLEYDTTETLVELTPVTGRSHQLRVHMLSLGHPILGDRLYANDAALAAASRLQLHAKSLAFAHPQSQTPMHFDCPAPFSFKCAGAETDNPFISI</sequence>
<proteinExistence type="inferred from homology"/>
<dbReference type="EC" id="5.4.99.-" evidence="8"/>
<keyword evidence="11" id="KW-1185">Reference proteome</keyword>
<evidence type="ECO:0000256" key="6">
    <source>
        <dbReference type="ARBA" id="ARBA00036916"/>
    </source>
</evidence>
<dbReference type="EMBL" id="BAAAFD010000002">
    <property type="protein sequence ID" value="GAA0854217.1"/>
    <property type="molecule type" value="Genomic_DNA"/>
</dbReference>
<dbReference type="SUPFAM" id="SSF55120">
    <property type="entry name" value="Pseudouridine synthase"/>
    <property type="match status" value="1"/>
</dbReference>
<dbReference type="InterPro" id="IPR006225">
    <property type="entry name" value="PsdUridine_synth_RluC/D"/>
</dbReference>
<comment type="caution">
    <text evidence="10">The sequence shown here is derived from an EMBL/GenBank/DDBJ whole genome shotgun (WGS) entry which is preliminary data.</text>
</comment>
<dbReference type="PANTHER" id="PTHR21600:SF91">
    <property type="entry name" value="DUAL-SPECIFICITY RNA PSEUDOURIDINE SYNTHASE RLUA"/>
    <property type="match status" value="1"/>
</dbReference>
<evidence type="ECO:0000256" key="4">
    <source>
        <dbReference type="ARBA" id="ARBA00023235"/>
    </source>
</evidence>
<keyword evidence="4 8" id="KW-0413">Isomerase</keyword>
<dbReference type="InterPro" id="IPR050188">
    <property type="entry name" value="RluA_PseudoU_synthase"/>
</dbReference>
<dbReference type="PANTHER" id="PTHR21600">
    <property type="entry name" value="MITOCHONDRIAL RNA PSEUDOURIDINE SYNTHASE"/>
    <property type="match status" value="1"/>
</dbReference>
<dbReference type="Pfam" id="PF00849">
    <property type="entry name" value="PseudoU_synth_2"/>
    <property type="match status" value="1"/>
</dbReference>
<comment type="similarity">
    <text evidence="1 8">Belongs to the pseudouridine synthase RluA family.</text>
</comment>
<protein>
    <recommendedName>
        <fullName evidence="8">Pseudouridine synthase</fullName>
        <ecNumber evidence="8">5.4.99.-</ecNumber>
    </recommendedName>
</protein>
<dbReference type="RefSeq" id="WP_343857004.1">
    <property type="nucleotide sequence ID" value="NZ_BAAAFD010000002.1"/>
</dbReference>
<keyword evidence="3" id="KW-0819">tRNA processing</keyword>
<dbReference type="InterPro" id="IPR020103">
    <property type="entry name" value="PsdUridine_synth_cat_dom_sf"/>
</dbReference>
<comment type="catalytic activity">
    <reaction evidence="5">
        <text>uridine(32) in tRNA = pseudouridine(32) in tRNA</text>
        <dbReference type="Rhea" id="RHEA:42544"/>
        <dbReference type="Rhea" id="RHEA-COMP:10107"/>
        <dbReference type="Rhea" id="RHEA-COMP:10108"/>
        <dbReference type="ChEBI" id="CHEBI:65314"/>
        <dbReference type="ChEBI" id="CHEBI:65315"/>
        <dbReference type="EC" id="5.4.99.28"/>
    </reaction>
</comment>
<evidence type="ECO:0000256" key="1">
    <source>
        <dbReference type="ARBA" id="ARBA00010876"/>
    </source>
</evidence>
<dbReference type="Proteomes" id="UP001500359">
    <property type="component" value="Unassembled WGS sequence"/>
</dbReference>
<dbReference type="InterPro" id="IPR006145">
    <property type="entry name" value="PsdUridine_synth_RsuA/RluA"/>
</dbReference>
<evidence type="ECO:0000256" key="2">
    <source>
        <dbReference type="ARBA" id="ARBA00022552"/>
    </source>
</evidence>
<evidence type="ECO:0000313" key="10">
    <source>
        <dbReference type="EMBL" id="GAA0854217.1"/>
    </source>
</evidence>
<evidence type="ECO:0000259" key="9">
    <source>
        <dbReference type="Pfam" id="PF00849"/>
    </source>
</evidence>
<keyword evidence="2" id="KW-0698">rRNA processing</keyword>
<evidence type="ECO:0000256" key="5">
    <source>
        <dbReference type="ARBA" id="ARBA00036184"/>
    </source>
</evidence>
<reference evidence="11" key="1">
    <citation type="journal article" date="2019" name="Int. J. Syst. Evol. Microbiol.">
        <title>The Global Catalogue of Microorganisms (GCM) 10K type strain sequencing project: providing services to taxonomists for standard genome sequencing and annotation.</title>
        <authorList>
            <consortium name="The Broad Institute Genomics Platform"/>
            <consortium name="The Broad Institute Genome Sequencing Center for Infectious Disease"/>
            <person name="Wu L."/>
            <person name="Ma J."/>
        </authorList>
    </citation>
    <scope>NUCLEOTIDE SEQUENCE [LARGE SCALE GENOMIC DNA]</scope>
    <source>
        <strain evidence="11">JCM 15896</strain>
    </source>
</reference>
<accession>A0ABP3WNT6</accession>
<comment type="function">
    <text evidence="7">Dual specificity enzyme that catalyzes the synthesis of pseudouridine from uracil-746 in 23S ribosomal RNA and from uracil-32 in the anticodon stem and loop of transfer RNAs.</text>
</comment>
<dbReference type="CDD" id="cd02869">
    <property type="entry name" value="PseudoU_synth_RluA_like"/>
    <property type="match status" value="1"/>
</dbReference>
<evidence type="ECO:0000256" key="3">
    <source>
        <dbReference type="ARBA" id="ARBA00022694"/>
    </source>
</evidence>
<evidence type="ECO:0000256" key="8">
    <source>
        <dbReference type="RuleBase" id="RU362028"/>
    </source>
</evidence>
<gene>
    <name evidence="10" type="primary">rluA</name>
    <name evidence="10" type="ORF">GCM10009114_09220</name>
</gene>
<comment type="catalytic activity">
    <reaction evidence="6">
        <text>uridine(746) in 23S rRNA = pseudouridine(746) in 23S rRNA</text>
        <dbReference type="Rhea" id="RHEA:42548"/>
        <dbReference type="Rhea" id="RHEA-COMP:10109"/>
        <dbReference type="Rhea" id="RHEA-COMP:10110"/>
        <dbReference type="ChEBI" id="CHEBI:65314"/>
        <dbReference type="ChEBI" id="CHEBI:65315"/>
        <dbReference type="EC" id="5.4.99.29"/>
    </reaction>
</comment>
<dbReference type="NCBIfam" id="TIGR00005">
    <property type="entry name" value="rluA_subfam"/>
    <property type="match status" value="1"/>
</dbReference>